<feature type="compositionally biased region" description="Basic and acidic residues" evidence="1">
    <location>
        <begin position="154"/>
        <end position="181"/>
    </location>
</feature>
<gene>
    <name evidence="2" type="ORF">B0H16DRAFT_1878344</name>
</gene>
<evidence type="ECO:0000256" key="1">
    <source>
        <dbReference type="SAM" id="MobiDB-lite"/>
    </source>
</evidence>
<sequence>MTRKSVVLSADERAICRVRYRQVATYMDPGPQPMTPNDRICQAIAAHYKNGTELEHGKEYSDLLFPFGNKRAGGPKTVSADCEIARRWVEEQPVHLRGEIFVLLGFAPDEGGTDSEAEDKDVQVKDEEVDVKQEEGVSGKRKFGALDTSEEDSKEGVLSKRPRADAEVKIEADDRAVKTED</sequence>
<reference evidence="2" key="1">
    <citation type="submission" date="2023-03" db="EMBL/GenBank/DDBJ databases">
        <title>Massive genome expansion in bonnet fungi (Mycena s.s.) driven by repeated elements and novel gene families across ecological guilds.</title>
        <authorList>
            <consortium name="Lawrence Berkeley National Laboratory"/>
            <person name="Harder C.B."/>
            <person name="Miyauchi S."/>
            <person name="Viragh M."/>
            <person name="Kuo A."/>
            <person name="Thoen E."/>
            <person name="Andreopoulos B."/>
            <person name="Lu D."/>
            <person name="Skrede I."/>
            <person name="Drula E."/>
            <person name="Henrissat B."/>
            <person name="Morin E."/>
            <person name="Kohler A."/>
            <person name="Barry K."/>
            <person name="LaButti K."/>
            <person name="Morin E."/>
            <person name="Salamov A."/>
            <person name="Lipzen A."/>
            <person name="Mereny Z."/>
            <person name="Hegedus B."/>
            <person name="Baldrian P."/>
            <person name="Stursova M."/>
            <person name="Weitz H."/>
            <person name="Taylor A."/>
            <person name="Grigoriev I.V."/>
            <person name="Nagy L.G."/>
            <person name="Martin F."/>
            <person name="Kauserud H."/>
        </authorList>
    </citation>
    <scope>NUCLEOTIDE SEQUENCE</scope>
    <source>
        <strain evidence="2">CBHHK182m</strain>
    </source>
</reference>
<protein>
    <submittedName>
        <fullName evidence="2">Uncharacterized protein</fullName>
    </submittedName>
</protein>
<feature type="compositionally biased region" description="Basic and acidic residues" evidence="1">
    <location>
        <begin position="120"/>
        <end position="138"/>
    </location>
</feature>
<feature type="region of interest" description="Disordered" evidence="1">
    <location>
        <begin position="111"/>
        <end position="181"/>
    </location>
</feature>
<accession>A0AAD7K6T4</accession>
<dbReference type="Proteomes" id="UP001215598">
    <property type="component" value="Unassembled WGS sequence"/>
</dbReference>
<evidence type="ECO:0000313" key="3">
    <source>
        <dbReference type="Proteomes" id="UP001215598"/>
    </source>
</evidence>
<dbReference type="AlphaFoldDB" id="A0AAD7K6T4"/>
<name>A0AAD7K6T4_9AGAR</name>
<dbReference type="EMBL" id="JARKIB010000005">
    <property type="protein sequence ID" value="KAJ7779603.1"/>
    <property type="molecule type" value="Genomic_DNA"/>
</dbReference>
<evidence type="ECO:0000313" key="2">
    <source>
        <dbReference type="EMBL" id="KAJ7779603.1"/>
    </source>
</evidence>
<organism evidence="2 3">
    <name type="scientific">Mycena metata</name>
    <dbReference type="NCBI Taxonomy" id="1033252"/>
    <lineage>
        <taxon>Eukaryota</taxon>
        <taxon>Fungi</taxon>
        <taxon>Dikarya</taxon>
        <taxon>Basidiomycota</taxon>
        <taxon>Agaricomycotina</taxon>
        <taxon>Agaricomycetes</taxon>
        <taxon>Agaricomycetidae</taxon>
        <taxon>Agaricales</taxon>
        <taxon>Marasmiineae</taxon>
        <taxon>Mycenaceae</taxon>
        <taxon>Mycena</taxon>
    </lineage>
</organism>
<comment type="caution">
    <text evidence="2">The sequence shown here is derived from an EMBL/GenBank/DDBJ whole genome shotgun (WGS) entry which is preliminary data.</text>
</comment>
<proteinExistence type="predicted"/>
<keyword evidence="3" id="KW-1185">Reference proteome</keyword>